<gene>
    <name evidence="2" type="ORF">FWILDA_LOCUS991</name>
</gene>
<comment type="caution">
    <text evidence="2">The sequence shown here is derived from an EMBL/GenBank/DDBJ whole genome shotgun (WGS) entry which is preliminary data.</text>
</comment>
<dbReference type="SUPFAM" id="SSF54928">
    <property type="entry name" value="RNA-binding domain, RBD"/>
    <property type="match status" value="1"/>
</dbReference>
<protein>
    <submittedName>
        <fullName evidence="2">12258_t:CDS:1</fullName>
    </submittedName>
</protein>
<name>A0A9W4SBS5_9GLOM</name>
<proteinExistence type="inferred from homology"/>
<evidence type="ECO:0000313" key="2">
    <source>
        <dbReference type="EMBL" id="CAI2163284.1"/>
    </source>
</evidence>
<evidence type="ECO:0000313" key="3">
    <source>
        <dbReference type="Proteomes" id="UP001153678"/>
    </source>
</evidence>
<dbReference type="GO" id="GO:0005634">
    <property type="term" value="C:nucleus"/>
    <property type="evidence" value="ECO:0007669"/>
    <property type="project" value="TreeGrafter"/>
</dbReference>
<sequence length="237" mass="27060">MSPCASHDLRIQISEVVATNTLIVANLDRDTFLHENIAKLQDLLELHGKIYKFVPIKSLNRILAIFYQPNDAAKAKTYCDRLEFLTKNIRIYYGQHTPIYDEIDNSRHLCVPEIEKNWLISPPGSPPFGWIPIKEDRPNSNTLSHDLAHALAHVSLDSEIQEFSLDNTNQDRTILTVVPCDSDSHQNDVNVPLILIQDWDDSDTKETERNLQKTKAQLCPLMQRPSTPTPRPPLLFS</sequence>
<reference evidence="2" key="1">
    <citation type="submission" date="2022-08" db="EMBL/GenBank/DDBJ databases">
        <authorList>
            <person name="Kallberg Y."/>
            <person name="Tangrot J."/>
            <person name="Rosling A."/>
        </authorList>
    </citation>
    <scope>NUCLEOTIDE SEQUENCE</scope>
    <source>
        <strain evidence="2">Wild A</strain>
    </source>
</reference>
<dbReference type="GO" id="GO:0003676">
    <property type="term" value="F:nucleic acid binding"/>
    <property type="evidence" value="ECO:0007669"/>
    <property type="project" value="InterPro"/>
</dbReference>
<comment type="similarity">
    <text evidence="1">Belongs to the RCAN family.</text>
</comment>
<dbReference type="Pfam" id="PF04847">
    <property type="entry name" value="Calcipressin"/>
    <property type="match status" value="1"/>
</dbReference>
<dbReference type="GO" id="GO:0008597">
    <property type="term" value="F:calcium-dependent protein serine/threonine phosphatase regulator activity"/>
    <property type="evidence" value="ECO:0007669"/>
    <property type="project" value="TreeGrafter"/>
</dbReference>
<accession>A0A9W4SBS5</accession>
<dbReference type="AlphaFoldDB" id="A0A9W4SBS5"/>
<dbReference type="GO" id="GO:0019722">
    <property type="term" value="P:calcium-mediated signaling"/>
    <property type="evidence" value="ECO:0007669"/>
    <property type="project" value="InterPro"/>
</dbReference>
<dbReference type="InterPro" id="IPR006931">
    <property type="entry name" value="Calcipressin"/>
</dbReference>
<dbReference type="GO" id="GO:0005737">
    <property type="term" value="C:cytoplasm"/>
    <property type="evidence" value="ECO:0007669"/>
    <property type="project" value="TreeGrafter"/>
</dbReference>
<dbReference type="Gene3D" id="3.30.70.330">
    <property type="match status" value="1"/>
</dbReference>
<evidence type="ECO:0000256" key="1">
    <source>
        <dbReference type="ARBA" id="ARBA00008209"/>
    </source>
</evidence>
<keyword evidence="3" id="KW-1185">Reference proteome</keyword>
<dbReference type="PANTHER" id="PTHR10300">
    <property type="entry name" value="CALCIPRESSIN"/>
    <property type="match status" value="1"/>
</dbReference>
<dbReference type="PANTHER" id="PTHR10300:SF14">
    <property type="entry name" value="PROTEIN SARAH"/>
    <property type="match status" value="1"/>
</dbReference>
<dbReference type="OrthoDB" id="17212at2759"/>
<dbReference type="EMBL" id="CAMKVN010000082">
    <property type="protein sequence ID" value="CAI2163284.1"/>
    <property type="molecule type" value="Genomic_DNA"/>
</dbReference>
<organism evidence="2 3">
    <name type="scientific">Funneliformis geosporum</name>
    <dbReference type="NCBI Taxonomy" id="1117311"/>
    <lineage>
        <taxon>Eukaryota</taxon>
        <taxon>Fungi</taxon>
        <taxon>Fungi incertae sedis</taxon>
        <taxon>Mucoromycota</taxon>
        <taxon>Glomeromycotina</taxon>
        <taxon>Glomeromycetes</taxon>
        <taxon>Glomerales</taxon>
        <taxon>Glomeraceae</taxon>
        <taxon>Funneliformis</taxon>
    </lineage>
</organism>
<dbReference type="InterPro" id="IPR012677">
    <property type="entry name" value="Nucleotide-bd_a/b_plait_sf"/>
</dbReference>
<dbReference type="InterPro" id="IPR035979">
    <property type="entry name" value="RBD_domain_sf"/>
</dbReference>
<dbReference type="Proteomes" id="UP001153678">
    <property type="component" value="Unassembled WGS sequence"/>
</dbReference>